<gene>
    <name evidence="6" type="ORF">HGRIS_011061</name>
</gene>
<dbReference type="Pfam" id="PF00505">
    <property type="entry name" value="HMG_box"/>
    <property type="match status" value="1"/>
</dbReference>
<proteinExistence type="predicted"/>
<dbReference type="PANTHER" id="PTHR45789:SF2">
    <property type="entry name" value="FI18025P1"/>
    <property type="match status" value="1"/>
</dbReference>
<dbReference type="CDD" id="cd01389">
    <property type="entry name" value="HMG-box_ROX1-like"/>
    <property type="match status" value="1"/>
</dbReference>
<organism evidence="6 7">
    <name type="scientific">Hohenbuehelia grisea</name>
    <dbReference type="NCBI Taxonomy" id="104357"/>
    <lineage>
        <taxon>Eukaryota</taxon>
        <taxon>Fungi</taxon>
        <taxon>Dikarya</taxon>
        <taxon>Basidiomycota</taxon>
        <taxon>Agaricomycotina</taxon>
        <taxon>Agaricomycetes</taxon>
        <taxon>Agaricomycetidae</taxon>
        <taxon>Agaricales</taxon>
        <taxon>Pleurotineae</taxon>
        <taxon>Pleurotaceae</taxon>
        <taxon>Hohenbuehelia</taxon>
    </lineage>
</organism>
<dbReference type="InterPro" id="IPR051356">
    <property type="entry name" value="SOX/SOX-like_TF"/>
</dbReference>
<evidence type="ECO:0000256" key="3">
    <source>
        <dbReference type="PROSITE-ProRule" id="PRU00267"/>
    </source>
</evidence>
<dbReference type="Proteomes" id="UP001556367">
    <property type="component" value="Unassembled WGS sequence"/>
</dbReference>
<evidence type="ECO:0000256" key="4">
    <source>
        <dbReference type="SAM" id="MobiDB-lite"/>
    </source>
</evidence>
<feature type="compositionally biased region" description="Basic and acidic residues" evidence="4">
    <location>
        <begin position="148"/>
        <end position="159"/>
    </location>
</feature>
<feature type="region of interest" description="Disordered" evidence="4">
    <location>
        <begin position="107"/>
        <end position="176"/>
    </location>
</feature>
<dbReference type="InterPro" id="IPR036910">
    <property type="entry name" value="HMG_box_dom_sf"/>
</dbReference>
<feature type="DNA-binding region" description="HMG box" evidence="3">
    <location>
        <begin position="43"/>
        <end position="112"/>
    </location>
</feature>
<dbReference type="PANTHER" id="PTHR45789">
    <property type="entry name" value="FI18025P1"/>
    <property type="match status" value="1"/>
</dbReference>
<reference evidence="7" key="1">
    <citation type="submission" date="2024-06" db="EMBL/GenBank/DDBJ databases">
        <title>Multi-omics analyses provide insights into the biosynthesis of the anticancer antibiotic pleurotin in Hohenbuehelia grisea.</title>
        <authorList>
            <person name="Weaver J.A."/>
            <person name="Alberti F."/>
        </authorList>
    </citation>
    <scope>NUCLEOTIDE SEQUENCE [LARGE SCALE GENOMIC DNA]</scope>
    <source>
        <strain evidence="7">T-177</strain>
    </source>
</reference>
<sequence>MPRSQASNGLSALILSSQFDIVPTSPPPISSRRACSKQQAGHVARPRNAFIIFRCAFVAAGRVPVDVESDHRNISRIAGKVWRAMDDEQRAPWLRLASVERERHARAHPGYRYAPGSTVSKGRRNPQAANGRVKVEEDAENDPSGAGRKTEGKSKERRDGHRRSIAGPSMKTLPPAFPPVDPDAKAALPVSIAAQDLAHPVLAPDGYISSRRVSSCPPLGALPFRPLADPYATLIGSQDDHFHRQISTPLEFPISHSEYIPAAISTPSLPMFLSHMPASPTLDQVWGAFPTVIEPRLGIAGEDPVGPACHPTSALHYDSLGRTIGYTFTGGTSNADEMDRPSNAWRFDS</sequence>
<keyword evidence="2 3" id="KW-0539">Nucleus</keyword>
<evidence type="ECO:0000259" key="5">
    <source>
        <dbReference type="PROSITE" id="PS50118"/>
    </source>
</evidence>
<dbReference type="PROSITE" id="PS50118">
    <property type="entry name" value="HMG_BOX_2"/>
    <property type="match status" value="1"/>
</dbReference>
<comment type="caution">
    <text evidence="6">The sequence shown here is derived from an EMBL/GenBank/DDBJ whole genome shotgun (WGS) entry which is preliminary data.</text>
</comment>
<name>A0ABR3IZ69_9AGAR</name>
<dbReference type="SUPFAM" id="SSF47095">
    <property type="entry name" value="HMG-box"/>
    <property type="match status" value="1"/>
</dbReference>
<evidence type="ECO:0000313" key="6">
    <source>
        <dbReference type="EMBL" id="KAL0948495.1"/>
    </source>
</evidence>
<evidence type="ECO:0000256" key="1">
    <source>
        <dbReference type="ARBA" id="ARBA00023125"/>
    </source>
</evidence>
<evidence type="ECO:0000313" key="7">
    <source>
        <dbReference type="Proteomes" id="UP001556367"/>
    </source>
</evidence>
<evidence type="ECO:0000256" key="2">
    <source>
        <dbReference type="ARBA" id="ARBA00023242"/>
    </source>
</evidence>
<dbReference type="SMART" id="SM00398">
    <property type="entry name" value="HMG"/>
    <property type="match status" value="1"/>
</dbReference>
<feature type="domain" description="HMG box" evidence="5">
    <location>
        <begin position="43"/>
        <end position="112"/>
    </location>
</feature>
<dbReference type="EMBL" id="JASNQZ010000014">
    <property type="protein sequence ID" value="KAL0948495.1"/>
    <property type="molecule type" value="Genomic_DNA"/>
</dbReference>
<keyword evidence="7" id="KW-1185">Reference proteome</keyword>
<dbReference type="Gene3D" id="1.10.30.10">
    <property type="entry name" value="High mobility group box domain"/>
    <property type="match status" value="1"/>
</dbReference>
<keyword evidence="1 3" id="KW-0238">DNA-binding</keyword>
<accession>A0ABR3IZ69</accession>
<dbReference type="InterPro" id="IPR009071">
    <property type="entry name" value="HMG_box_dom"/>
</dbReference>
<protein>
    <recommendedName>
        <fullName evidence="5">HMG box domain-containing protein</fullName>
    </recommendedName>
</protein>